<evidence type="ECO:0000313" key="2">
    <source>
        <dbReference type="Proteomes" id="UP000033188"/>
    </source>
</evidence>
<accession>A0A061DES7</accession>
<name>A0A061DES7_BABBI</name>
<dbReference type="Proteomes" id="UP000033188">
    <property type="component" value="Chromosome 4"/>
</dbReference>
<dbReference type="GeneID" id="24566341"/>
<reference evidence="2" key="1">
    <citation type="journal article" date="2014" name="Nucleic Acids Res.">
        <title>The evolutionary dynamics of variant antigen genes in Babesia reveal a history of genomic innovation underlying host-parasite interaction.</title>
        <authorList>
            <person name="Jackson A.P."/>
            <person name="Otto T.D."/>
            <person name="Darby A."/>
            <person name="Ramaprasad A."/>
            <person name="Xia D."/>
            <person name="Echaide I.E."/>
            <person name="Farber M."/>
            <person name="Gahlot S."/>
            <person name="Gamble J."/>
            <person name="Gupta D."/>
            <person name="Gupta Y."/>
            <person name="Jackson L."/>
            <person name="Malandrin L."/>
            <person name="Malas T.B."/>
            <person name="Moussa E."/>
            <person name="Nair M."/>
            <person name="Reid A.J."/>
            <person name="Sanders M."/>
            <person name="Sharma J."/>
            <person name="Tracey A."/>
            <person name="Quail M.A."/>
            <person name="Weir W."/>
            <person name="Wastling J.M."/>
            <person name="Hall N."/>
            <person name="Willadsen P."/>
            <person name="Lingelbach K."/>
            <person name="Shiels B."/>
            <person name="Tait A."/>
            <person name="Berriman M."/>
            <person name="Allred D.R."/>
            <person name="Pain A."/>
        </authorList>
    </citation>
    <scope>NUCLEOTIDE SEQUENCE [LARGE SCALE GENOMIC DNA]</scope>
    <source>
        <strain evidence="2">Bond</strain>
    </source>
</reference>
<dbReference type="KEGG" id="bbig:BBBOND_0402880"/>
<protein>
    <submittedName>
        <fullName evidence="1">Uncharacterized protein</fullName>
    </submittedName>
</protein>
<sequence length="383" mass="45073">MDEITKFKNIEVIYHRAAQLQSPLKKIAEAILKSEDPPEKKAALQNLCNEFSNGLEGIINATKDYAERGRMLREARQIIIELKSGSPTIMRSNELNKAMKLLDQSFECKHRLLSDIHQNDVFEYVFRLLDIEQFVNTHKVPEPSAKEGEIMAGKVNDAPNDKPPFYYGNAPDRKRTDGQSLSDTLNIIRADLNKIDVILRDPLMEDKGSVDAVNNILSYFHKFEVKAPDFVKFVSQCLDKFSEETHLFKKRDTIINRLNALDVNSDKAIPYLQWYKEVESQIYELLTLKEIIVLEDLQREVSQVLHKLPHNHHYLYHENHDNNHHFLYHENHKNNHHYLNHENHKNNHHYLYNNRHSNQSKHVYQHWMRRHVNRLNKKAAVVL</sequence>
<organism evidence="1 2">
    <name type="scientific">Babesia bigemina</name>
    <dbReference type="NCBI Taxonomy" id="5866"/>
    <lineage>
        <taxon>Eukaryota</taxon>
        <taxon>Sar</taxon>
        <taxon>Alveolata</taxon>
        <taxon>Apicomplexa</taxon>
        <taxon>Aconoidasida</taxon>
        <taxon>Piroplasmida</taxon>
        <taxon>Babesiidae</taxon>
        <taxon>Babesia</taxon>
    </lineage>
</organism>
<keyword evidence="2" id="KW-1185">Reference proteome</keyword>
<gene>
    <name evidence="1" type="ORF">BBBOND_0402880</name>
</gene>
<dbReference type="EMBL" id="LK391710">
    <property type="protein sequence ID" value="CDR97800.1"/>
    <property type="molecule type" value="Genomic_DNA"/>
</dbReference>
<dbReference type="AlphaFoldDB" id="A0A061DES7"/>
<evidence type="ECO:0000313" key="1">
    <source>
        <dbReference type="EMBL" id="CDR97800.1"/>
    </source>
</evidence>
<dbReference type="VEuPathDB" id="PiroplasmaDB:BBBOND_0402880"/>
<proteinExistence type="predicted"/>
<dbReference type="OrthoDB" id="367072at2759"/>
<dbReference type="RefSeq" id="XP_012769986.1">
    <property type="nucleotide sequence ID" value="XM_012914532.1"/>
</dbReference>